<evidence type="ECO:0000256" key="1">
    <source>
        <dbReference type="SAM" id="SignalP"/>
    </source>
</evidence>
<organism evidence="2 3">
    <name type="scientific">Actinophytocola xanthii</name>
    <dbReference type="NCBI Taxonomy" id="1912961"/>
    <lineage>
        <taxon>Bacteria</taxon>
        <taxon>Bacillati</taxon>
        <taxon>Actinomycetota</taxon>
        <taxon>Actinomycetes</taxon>
        <taxon>Pseudonocardiales</taxon>
        <taxon>Pseudonocardiaceae</taxon>
    </lineage>
</organism>
<feature type="chain" id="PRO_5010294191" description="SH3b domain-containing protein" evidence="1">
    <location>
        <begin position="21"/>
        <end position="99"/>
    </location>
</feature>
<gene>
    <name evidence="2" type="ORF">BU204_31805</name>
</gene>
<name>A0A1Q8C7P6_9PSEU</name>
<accession>A0A1Q8C7P6</accession>
<keyword evidence="1" id="KW-0732">Signal</keyword>
<comment type="caution">
    <text evidence="2">The sequence shown here is derived from an EMBL/GenBank/DDBJ whole genome shotgun (WGS) entry which is preliminary data.</text>
</comment>
<dbReference type="EMBL" id="MSIE01000076">
    <property type="protein sequence ID" value="OLF10387.1"/>
    <property type="molecule type" value="Genomic_DNA"/>
</dbReference>
<dbReference type="RefSeq" id="WP_075129495.1">
    <property type="nucleotide sequence ID" value="NZ_MSIE01000076.1"/>
</dbReference>
<evidence type="ECO:0008006" key="4">
    <source>
        <dbReference type="Google" id="ProtNLM"/>
    </source>
</evidence>
<sequence length="99" mass="10092">MTAAVLAGLALATTATVASAGTASASASAAATLCNVNQNTWVRILPGFSGVIGTIPAGGGFRIDGATPAYADGLWWWYGHGSDWVRSGWVPDQNLTNCH</sequence>
<dbReference type="STRING" id="1912961.BU204_31805"/>
<dbReference type="OrthoDB" id="3400733at2"/>
<evidence type="ECO:0000313" key="2">
    <source>
        <dbReference type="EMBL" id="OLF10387.1"/>
    </source>
</evidence>
<keyword evidence="3" id="KW-1185">Reference proteome</keyword>
<evidence type="ECO:0000313" key="3">
    <source>
        <dbReference type="Proteomes" id="UP000185596"/>
    </source>
</evidence>
<dbReference type="AlphaFoldDB" id="A0A1Q8C7P6"/>
<feature type="signal peptide" evidence="1">
    <location>
        <begin position="1"/>
        <end position="20"/>
    </location>
</feature>
<reference evidence="2 3" key="1">
    <citation type="submission" date="2016-12" db="EMBL/GenBank/DDBJ databases">
        <title>The draft genome sequence of Actinophytocola sp. 11-183.</title>
        <authorList>
            <person name="Wang W."/>
            <person name="Yuan L."/>
        </authorList>
    </citation>
    <scope>NUCLEOTIDE SEQUENCE [LARGE SCALE GENOMIC DNA]</scope>
    <source>
        <strain evidence="2 3">11-183</strain>
    </source>
</reference>
<proteinExistence type="predicted"/>
<protein>
    <recommendedName>
        <fullName evidence="4">SH3b domain-containing protein</fullName>
    </recommendedName>
</protein>
<dbReference type="Proteomes" id="UP000185596">
    <property type="component" value="Unassembled WGS sequence"/>
</dbReference>